<dbReference type="Proteomes" id="UP000054562">
    <property type="component" value="Unassembled WGS sequence"/>
</dbReference>
<accession>A0A0L1IAX2</accession>
<organism evidence="1 2">
    <name type="scientific">Plasmodium falciparum IGH-CR14</name>
    <dbReference type="NCBI Taxonomy" id="580059"/>
    <lineage>
        <taxon>Eukaryota</taxon>
        <taxon>Sar</taxon>
        <taxon>Alveolata</taxon>
        <taxon>Apicomplexa</taxon>
        <taxon>Aconoidasida</taxon>
        <taxon>Haemosporida</taxon>
        <taxon>Plasmodiidae</taxon>
        <taxon>Plasmodium</taxon>
        <taxon>Plasmodium (Laverania)</taxon>
    </lineage>
</organism>
<name>A0A0L1IAX2_PLAFA</name>
<gene>
    <name evidence="1" type="ORF">PFMG_02525</name>
</gene>
<reference evidence="2" key="1">
    <citation type="submission" date="2015-07" db="EMBL/GenBank/DDBJ databases">
        <title>Annotation of Plasmodium falciparum IGH-CR14.</title>
        <authorList>
            <consortium name="The Broad Institute Genome Sequencing Platform"/>
            <person name="Volkman S.K."/>
            <person name="Neafsey D.E."/>
            <person name="Dash A.P."/>
            <person name="Chitnis C.E."/>
            <person name="Hartl D.L."/>
            <person name="Young S.K."/>
            <person name="Zeng Q."/>
            <person name="Koehrsen M."/>
            <person name="Alvarado L."/>
            <person name="Berlin A."/>
            <person name="Borenstein D."/>
            <person name="Chapman S.B."/>
            <person name="Chen Z."/>
            <person name="Engels R."/>
            <person name="Freedman E."/>
            <person name="Gellesch M."/>
            <person name="Goldberg J."/>
            <person name="Griggs A."/>
            <person name="Gujja S."/>
            <person name="Heilman E.R."/>
            <person name="Heiman D.I."/>
            <person name="Howarth C."/>
            <person name="Jen D."/>
            <person name="Larson L."/>
            <person name="Mehta T."/>
            <person name="Neiman D."/>
            <person name="Park D."/>
            <person name="Pearson M."/>
            <person name="Roberts A."/>
            <person name="Saif S."/>
            <person name="Shea T."/>
            <person name="Shenoy N."/>
            <person name="Sisk P."/>
            <person name="Stolte C."/>
            <person name="Sykes S."/>
            <person name="Walk T."/>
            <person name="White J."/>
            <person name="Yandava C."/>
            <person name="Haas B."/>
            <person name="Henn M.R."/>
            <person name="Nusbaum C."/>
            <person name="Birren B."/>
        </authorList>
    </citation>
    <scope>NUCLEOTIDE SEQUENCE [LARGE SCALE GENOMIC DNA]</scope>
    <source>
        <strain evidence="2">IGH-CR14</strain>
    </source>
</reference>
<dbReference type="AlphaFoldDB" id="A0A0L1IAX2"/>
<evidence type="ECO:0000313" key="2">
    <source>
        <dbReference type="Proteomes" id="UP000054562"/>
    </source>
</evidence>
<dbReference type="EMBL" id="GG665151">
    <property type="protein sequence ID" value="KNG76370.1"/>
    <property type="molecule type" value="Genomic_DNA"/>
</dbReference>
<sequence length="162" mass="19435">MLRKLKSNQEINLKRGEEINKNVCTFLYDDFILSKKKKGLNKIINKLSLNTFNLYFRKHSNCYIQVPPVLNLLRGDIDDILIGLKYLFDNIDEINFLILNFLNKLKKKKKIQKNKVLLHLIDFILNKLFENNLNYRYKKTCILDFYENLMFNKNTFFESGIE</sequence>
<protein>
    <submittedName>
        <fullName evidence="1">Uncharacterized protein</fullName>
    </submittedName>
</protein>
<proteinExistence type="predicted"/>
<evidence type="ECO:0000313" key="1">
    <source>
        <dbReference type="EMBL" id="KNG76370.1"/>
    </source>
</evidence>
<reference evidence="2" key="2">
    <citation type="submission" date="2015-07" db="EMBL/GenBank/DDBJ databases">
        <title>The genome sequence of Plasmodium falciparum IGH-CR14.</title>
        <authorList>
            <consortium name="The Broad Institute Genome Sequencing Platform"/>
            <person name="Volkman S.K."/>
            <person name="Neafsey D.E."/>
            <person name="Dash A.P."/>
            <person name="Chitnis C.E."/>
            <person name="Hartl D.L."/>
            <person name="Young S.K."/>
            <person name="Kodira C.D."/>
            <person name="Zeng Q."/>
            <person name="Koehrsen M."/>
            <person name="Godfrey P."/>
            <person name="Alvarado L."/>
            <person name="Berlin A."/>
            <person name="Borenstein D."/>
            <person name="Chen Z."/>
            <person name="Engels R."/>
            <person name="Freedman E."/>
            <person name="Gellesch M."/>
            <person name="Goldberg J."/>
            <person name="Griggs A."/>
            <person name="Gujja S."/>
            <person name="Heiman D."/>
            <person name="Hepburn T."/>
            <person name="Howarth C."/>
            <person name="Jen D."/>
            <person name="Larson L."/>
            <person name="Lewis B."/>
            <person name="Mehta T."/>
            <person name="Park D."/>
            <person name="Pearson M."/>
            <person name="Roberts A."/>
            <person name="Saif S."/>
            <person name="Shea T."/>
            <person name="Shenoy N."/>
            <person name="Sisk P."/>
            <person name="Stolte C."/>
            <person name="Sykes S."/>
            <person name="Walk T."/>
            <person name="White J."/>
            <person name="Yandava C."/>
            <person name="Wirth D.F."/>
            <person name="Nusbaum C."/>
            <person name="Birren B."/>
        </authorList>
    </citation>
    <scope>NUCLEOTIDE SEQUENCE [LARGE SCALE GENOMIC DNA]</scope>
    <source>
        <strain evidence="2">IGH-CR14</strain>
    </source>
</reference>